<keyword evidence="7" id="KW-1185">Reference proteome</keyword>
<keyword evidence="1 4" id="KW-0378">Hydrolase</keyword>
<evidence type="ECO:0000313" key="7">
    <source>
        <dbReference type="Proteomes" id="UP000315312"/>
    </source>
</evidence>
<dbReference type="PROSITE" id="PS51635">
    <property type="entry name" value="PNPLA"/>
    <property type="match status" value="1"/>
</dbReference>
<evidence type="ECO:0000259" key="5">
    <source>
        <dbReference type="PROSITE" id="PS51635"/>
    </source>
</evidence>
<feature type="short sequence motif" description="DGA/G" evidence="4">
    <location>
        <begin position="163"/>
        <end position="165"/>
    </location>
</feature>
<gene>
    <name evidence="6" type="ORF">IP97_00977</name>
</gene>
<name>A0A562KM21_9FLAO</name>
<feature type="short sequence motif" description="GXGXXG" evidence="4">
    <location>
        <begin position="20"/>
        <end position="25"/>
    </location>
</feature>
<evidence type="ECO:0000256" key="4">
    <source>
        <dbReference type="PROSITE-ProRule" id="PRU01161"/>
    </source>
</evidence>
<dbReference type="CDD" id="cd07205">
    <property type="entry name" value="Pat_PNPLA6_PNPLA7_NTE1_like"/>
    <property type="match status" value="1"/>
</dbReference>
<dbReference type="Pfam" id="PF01734">
    <property type="entry name" value="Patatin"/>
    <property type="match status" value="1"/>
</dbReference>
<sequence length="266" mass="29351">MKELLHMDLTSKSIGLALSGGGSKGIAHAGVLKFLTEQGIEPSCISGSSAGAIVGTMYAFGKKPEEILDFFKSIYFFHWKHFTFKKPGIVDSESFKKYFEEIFGETTTLSDLKIPTYITATDMVNGKLKIFSPETRIVDAILASTAVPGMISPYVIKDKLYSDGGILNHFPADLLQGKCDSIIGVYVSPVQNIEAKNLNSIKSVTYRALELLTANSNLQKFNHCDLIIEPKELTKFSTFETNKAKMDLIFETGYNEAKKAFENLAT</sequence>
<keyword evidence="3 4" id="KW-0443">Lipid metabolism</keyword>
<comment type="caution">
    <text evidence="6">The sequence shown here is derived from an EMBL/GenBank/DDBJ whole genome shotgun (WGS) entry which is preliminary data.</text>
</comment>
<dbReference type="Gene3D" id="3.40.1090.10">
    <property type="entry name" value="Cytosolic phospholipase A2 catalytic domain"/>
    <property type="match status" value="2"/>
</dbReference>
<evidence type="ECO:0000313" key="6">
    <source>
        <dbReference type="EMBL" id="TWH96436.1"/>
    </source>
</evidence>
<dbReference type="PANTHER" id="PTHR14226">
    <property type="entry name" value="NEUROPATHY TARGET ESTERASE/SWISS CHEESE D.MELANOGASTER"/>
    <property type="match status" value="1"/>
</dbReference>
<proteinExistence type="predicted"/>
<feature type="active site" description="Nucleophile" evidence="4">
    <location>
        <position position="49"/>
    </location>
</feature>
<evidence type="ECO:0000256" key="2">
    <source>
        <dbReference type="ARBA" id="ARBA00022963"/>
    </source>
</evidence>
<accession>A0A562KM21</accession>
<dbReference type="PANTHER" id="PTHR14226:SF78">
    <property type="entry name" value="SLR0060 PROTEIN"/>
    <property type="match status" value="1"/>
</dbReference>
<feature type="short sequence motif" description="GXSXG" evidence="4">
    <location>
        <begin position="47"/>
        <end position="51"/>
    </location>
</feature>
<dbReference type="EMBL" id="VLKM01000003">
    <property type="protein sequence ID" value="TWH96436.1"/>
    <property type="molecule type" value="Genomic_DNA"/>
</dbReference>
<organism evidence="6 7">
    <name type="scientific">Flavobacterium cheniae</name>
    <dbReference type="NCBI Taxonomy" id="295428"/>
    <lineage>
        <taxon>Bacteria</taxon>
        <taxon>Pseudomonadati</taxon>
        <taxon>Bacteroidota</taxon>
        <taxon>Flavobacteriia</taxon>
        <taxon>Flavobacteriales</taxon>
        <taxon>Flavobacteriaceae</taxon>
        <taxon>Flavobacterium</taxon>
    </lineage>
</organism>
<dbReference type="SUPFAM" id="SSF52151">
    <property type="entry name" value="FabD/lysophospholipase-like"/>
    <property type="match status" value="1"/>
</dbReference>
<evidence type="ECO:0000256" key="1">
    <source>
        <dbReference type="ARBA" id="ARBA00022801"/>
    </source>
</evidence>
<keyword evidence="2 4" id="KW-0442">Lipid degradation</keyword>
<dbReference type="RefSeq" id="WP_242004811.1">
    <property type="nucleotide sequence ID" value="NZ_SNZC01000002.1"/>
</dbReference>
<evidence type="ECO:0000256" key="3">
    <source>
        <dbReference type="ARBA" id="ARBA00023098"/>
    </source>
</evidence>
<reference evidence="6 7" key="1">
    <citation type="journal article" date="2015" name="Stand. Genomic Sci.">
        <title>Genomic Encyclopedia of Bacterial and Archaeal Type Strains, Phase III: the genomes of soil and plant-associated and newly described type strains.</title>
        <authorList>
            <person name="Whitman W.B."/>
            <person name="Woyke T."/>
            <person name="Klenk H.P."/>
            <person name="Zhou Y."/>
            <person name="Lilburn T.G."/>
            <person name="Beck B.J."/>
            <person name="De Vos P."/>
            <person name="Vandamme P."/>
            <person name="Eisen J.A."/>
            <person name="Garrity G."/>
            <person name="Hugenholtz P."/>
            <person name="Kyrpides N.C."/>
        </authorList>
    </citation>
    <scope>NUCLEOTIDE SEQUENCE [LARGE SCALE GENOMIC DNA]</scope>
    <source>
        <strain evidence="6 7">CGMCC 1.6844</strain>
    </source>
</reference>
<dbReference type="Proteomes" id="UP000315312">
    <property type="component" value="Unassembled WGS sequence"/>
</dbReference>
<feature type="active site" description="Proton acceptor" evidence="4">
    <location>
        <position position="163"/>
    </location>
</feature>
<dbReference type="InterPro" id="IPR050301">
    <property type="entry name" value="NTE"/>
</dbReference>
<dbReference type="InterPro" id="IPR002641">
    <property type="entry name" value="PNPLA_dom"/>
</dbReference>
<dbReference type="InterPro" id="IPR016035">
    <property type="entry name" value="Acyl_Trfase/lysoPLipase"/>
</dbReference>
<dbReference type="AlphaFoldDB" id="A0A562KM21"/>
<feature type="domain" description="PNPLA" evidence="5">
    <location>
        <begin position="16"/>
        <end position="176"/>
    </location>
</feature>
<protein>
    <submittedName>
        <fullName evidence="6">NTE family protein</fullName>
    </submittedName>
</protein>
<dbReference type="GO" id="GO:0016042">
    <property type="term" value="P:lipid catabolic process"/>
    <property type="evidence" value="ECO:0007669"/>
    <property type="project" value="UniProtKB-UniRule"/>
</dbReference>
<dbReference type="GO" id="GO:0016787">
    <property type="term" value="F:hydrolase activity"/>
    <property type="evidence" value="ECO:0007669"/>
    <property type="project" value="UniProtKB-UniRule"/>
</dbReference>